<dbReference type="AlphaFoldDB" id="A0A4Y8RE00"/>
<reference evidence="1 2" key="1">
    <citation type="submission" date="2019-03" db="EMBL/GenBank/DDBJ databases">
        <title>Jiella endophytica sp. nov., a novel endophytic bacterium isolated from root of Ficus microcarpa Linn. f.</title>
        <authorList>
            <person name="Tuo L."/>
        </authorList>
    </citation>
    <scope>NUCLEOTIDE SEQUENCE [LARGE SCALE GENOMIC DNA]</scope>
    <source>
        <strain evidence="1 2">CBS5Q-3</strain>
    </source>
</reference>
<comment type="caution">
    <text evidence="1">The sequence shown here is derived from an EMBL/GenBank/DDBJ whole genome shotgun (WGS) entry which is preliminary data.</text>
</comment>
<evidence type="ECO:0000313" key="1">
    <source>
        <dbReference type="EMBL" id="TFF20515.1"/>
    </source>
</evidence>
<accession>A0A4Y8RE00</accession>
<dbReference type="OrthoDB" id="9913180at2"/>
<evidence type="ECO:0000313" key="2">
    <source>
        <dbReference type="Proteomes" id="UP000298179"/>
    </source>
</evidence>
<dbReference type="Proteomes" id="UP000298179">
    <property type="component" value="Unassembled WGS sequence"/>
</dbReference>
<name>A0A4Y8RE00_9HYPH</name>
<proteinExistence type="predicted"/>
<dbReference type="RefSeq" id="WP_134763164.1">
    <property type="nucleotide sequence ID" value="NZ_SOZD01000005.1"/>
</dbReference>
<sequence length="83" mass="9278">MSELRSSQRLSARIRQLRRFFSEYDRSGLAMNGTAVDALAERLRSFEIDAADLEIGARPAKIMARSMPEIARRYASSEAGAAR</sequence>
<protein>
    <submittedName>
        <fullName evidence="1">Uncharacterized protein</fullName>
    </submittedName>
</protein>
<dbReference type="EMBL" id="SOZD01000005">
    <property type="protein sequence ID" value="TFF20515.1"/>
    <property type="molecule type" value="Genomic_DNA"/>
</dbReference>
<gene>
    <name evidence="1" type="ORF">E3C22_16530</name>
</gene>
<keyword evidence="2" id="KW-1185">Reference proteome</keyword>
<organism evidence="1 2">
    <name type="scientific">Jiella endophytica</name>
    <dbReference type="NCBI Taxonomy" id="2558362"/>
    <lineage>
        <taxon>Bacteria</taxon>
        <taxon>Pseudomonadati</taxon>
        <taxon>Pseudomonadota</taxon>
        <taxon>Alphaproteobacteria</taxon>
        <taxon>Hyphomicrobiales</taxon>
        <taxon>Aurantimonadaceae</taxon>
        <taxon>Jiella</taxon>
    </lineage>
</organism>